<evidence type="ECO:0000256" key="2">
    <source>
        <dbReference type="ARBA" id="ARBA00022448"/>
    </source>
</evidence>
<keyword evidence="10" id="KW-1185">Reference proteome</keyword>
<evidence type="ECO:0000259" key="8">
    <source>
        <dbReference type="PROSITE" id="PS50850"/>
    </source>
</evidence>
<dbReference type="SUPFAM" id="SSF103473">
    <property type="entry name" value="MFS general substrate transporter"/>
    <property type="match status" value="1"/>
</dbReference>
<feature type="transmembrane region" description="Helical" evidence="7">
    <location>
        <begin position="306"/>
        <end position="327"/>
    </location>
</feature>
<keyword evidence="6 7" id="KW-0472">Membrane</keyword>
<accession>A0ABU5R2I5</accession>
<reference evidence="9 10" key="1">
    <citation type="submission" date="2023-12" db="EMBL/GenBank/DDBJ databases">
        <title>Amycolatopsis sp. V23-08.</title>
        <authorList>
            <person name="Somphong A."/>
        </authorList>
    </citation>
    <scope>NUCLEOTIDE SEQUENCE [LARGE SCALE GENOMIC DNA]</scope>
    <source>
        <strain evidence="9 10">V23-08</strain>
    </source>
</reference>
<dbReference type="Pfam" id="PF07690">
    <property type="entry name" value="MFS_1"/>
    <property type="match status" value="1"/>
</dbReference>
<evidence type="ECO:0000256" key="7">
    <source>
        <dbReference type="SAM" id="Phobius"/>
    </source>
</evidence>
<feature type="domain" description="Major facilitator superfamily (MFS) profile" evidence="8">
    <location>
        <begin position="10"/>
        <end position="394"/>
    </location>
</feature>
<dbReference type="InterPro" id="IPR011701">
    <property type="entry name" value="MFS"/>
</dbReference>
<feature type="transmembrane region" description="Helical" evidence="7">
    <location>
        <begin position="347"/>
        <end position="366"/>
    </location>
</feature>
<evidence type="ECO:0000256" key="4">
    <source>
        <dbReference type="ARBA" id="ARBA00022692"/>
    </source>
</evidence>
<keyword evidence="3" id="KW-1003">Cell membrane</keyword>
<dbReference type="PANTHER" id="PTHR23517:SF3">
    <property type="entry name" value="INTEGRAL MEMBRANE TRANSPORT PROTEIN"/>
    <property type="match status" value="1"/>
</dbReference>
<dbReference type="Proteomes" id="UP001304298">
    <property type="component" value="Unassembled WGS sequence"/>
</dbReference>
<proteinExistence type="predicted"/>
<evidence type="ECO:0000313" key="10">
    <source>
        <dbReference type="Proteomes" id="UP001304298"/>
    </source>
</evidence>
<dbReference type="RefSeq" id="WP_323326540.1">
    <property type="nucleotide sequence ID" value="NZ_JAYFSI010000002.1"/>
</dbReference>
<dbReference type="EMBL" id="JAYFSI010000002">
    <property type="protein sequence ID" value="MEA5360417.1"/>
    <property type="molecule type" value="Genomic_DNA"/>
</dbReference>
<feature type="transmembrane region" description="Helical" evidence="7">
    <location>
        <begin position="170"/>
        <end position="188"/>
    </location>
</feature>
<keyword evidence="5 7" id="KW-1133">Transmembrane helix</keyword>
<sequence length="397" mass="40390">MVEDFRLRSVAAAAYGPAALFGLSEGAVLPVVALSAIDRGANTPTAALIAALLGVGSLAANIPAGMLATRFGERRSMLLATAVMVAGVLTCLVDLGRGTASLLLYGVGILLIGAASAVYSLARQSYLTEIVPAHMRARALSTLGGSMRVGVFLGPFAGAVAMQFAGLPGAYYVSLAAIVAAGALVFRMPDLEVTAVDRADASAVTTRGMLRQRWRVYATLGVGILLLSAIRQTRQTVVPLWAAHLGLSPTTSSIIYGVAGAIDALTFYPAGKVMDRHGRRWVAVPATLVLGVSFVVMPFTGGAVSLAVAAMVMGFGNGIGSGIVMTLGADVSPRAGRPTHIGIWNELADIGSGVGPLILSAVTALAGLGAGIVASGLVGFAAAGALWRWIPRTRPDG</sequence>
<dbReference type="CDD" id="cd17325">
    <property type="entry name" value="MFS_MdtG_SLC18_like"/>
    <property type="match status" value="1"/>
</dbReference>
<protein>
    <submittedName>
        <fullName evidence="9">MFS transporter</fullName>
    </submittedName>
</protein>
<dbReference type="InterPro" id="IPR020846">
    <property type="entry name" value="MFS_dom"/>
</dbReference>
<feature type="transmembrane region" description="Helical" evidence="7">
    <location>
        <begin position="282"/>
        <end position="300"/>
    </location>
</feature>
<organism evidence="9 10">
    <name type="scientific">Amycolatopsis heterodermiae</name>
    <dbReference type="NCBI Taxonomy" id="3110235"/>
    <lineage>
        <taxon>Bacteria</taxon>
        <taxon>Bacillati</taxon>
        <taxon>Actinomycetota</taxon>
        <taxon>Actinomycetes</taxon>
        <taxon>Pseudonocardiales</taxon>
        <taxon>Pseudonocardiaceae</taxon>
        <taxon>Amycolatopsis</taxon>
    </lineage>
</organism>
<evidence type="ECO:0000313" key="9">
    <source>
        <dbReference type="EMBL" id="MEA5360417.1"/>
    </source>
</evidence>
<dbReference type="PANTHER" id="PTHR23517">
    <property type="entry name" value="RESISTANCE PROTEIN MDTM, PUTATIVE-RELATED-RELATED"/>
    <property type="match status" value="1"/>
</dbReference>
<comment type="subcellular location">
    <subcellularLocation>
        <location evidence="1">Cell membrane</location>
        <topology evidence="1">Multi-pass membrane protein</topology>
    </subcellularLocation>
</comment>
<evidence type="ECO:0000256" key="1">
    <source>
        <dbReference type="ARBA" id="ARBA00004651"/>
    </source>
</evidence>
<feature type="transmembrane region" description="Helical" evidence="7">
    <location>
        <begin position="102"/>
        <end position="122"/>
    </location>
</feature>
<feature type="transmembrane region" description="Helical" evidence="7">
    <location>
        <begin position="216"/>
        <end position="233"/>
    </location>
</feature>
<keyword evidence="4 7" id="KW-0812">Transmembrane</keyword>
<keyword evidence="2" id="KW-0813">Transport</keyword>
<evidence type="ECO:0000256" key="3">
    <source>
        <dbReference type="ARBA" id="ARBA00022475"/>
    </source>
</evidence>
<dbReference type="InterPro" id="IPR036259">
    <property type="entry name" value="MFS_trans_sf"/>
</dbReference>
<dbReference type="InterPro" id="IPR050171">
    <property type="entry name" value="MFS_Transporters"/>
</dbReference>
<dbReference type="Gene3D" id="1.20.1250.20">
    <property type="entry name" value="MFS general substrate transporter like domains"/>
    <property type="match status" value="2"/>
</dbReference>
<dbReference type="PROSITE" id="PS50850">
    <property type="entry name" value="MFS"/>
    <property type="match status" value="1"/>
</dbReference>
<evidence type="ECO:0000256" key="6">
    <source>
        <dbReference type="ARBA" id="ARBA00023136"/>
    </source>
</evidence>
<feature type="transmembrane region" description="Helical" evidence="7">
    <location>
        <begin position="76"/>
        <end position="96"/>
    </location>
</feature>
<feature type="transmembrane region" description="Helical" evidence="7">
    <location>
        <begin position="45"/>
        <end position="64"/>
    </location>
</feature>
<evidence type="ECO:0000256" key="5">
    <source>
        <dbReference type="ARBA" id="ARBA00022989"/>
    </source>
</evidence>
<feature type="transmembrane region" description="Helical" evidence="7">
    <location>
        <begin position="253"/>
        <end position="270"/>
    </location>
</feature>
<feature type="transmembrane region" description="Helical" evidence="7">
    <location>
        <begin position="372"/>
        <end position="390"/>
    </location>
</feature>
<name>A0ABU5R2I5_9PSEU</name>
<gene>
    <name evidence="9" type="ORF">VA596_12795</name>
</gene>
<comment type="caution">
    <text evidence="9">The sequence shown here is derived from an EMBL/GenBank/DDBJ whole genome shotgun (WGS) entry which is preliminary data.</text>
</comment>